<feature type="coiled-coil region" evidence="10">
    <location>
        <begin position="1024"/>
        <end position="1051"/>
    </location>
</feature>
<comment type="similarity">
    <text evidence="1">Belongs to the N(4)/N(6)-methyltransferase family.</text>
</comment>
<evidence type="ECO:0000256" key="8">
    <source>
        <dbReference type="ARBA" id="ARBA00023125"/>
    </source>
</evidence>
<dbReference type="GO" id="GO:0032259">
    <property type="term" value="P:methylation"/>
    <property type="evidence" value="ECO:0007669"/>
    <property type="project" value="UniProtKB-KW"/>
</dbReference>
<evidence type="ECO:0000256" key="5">
    <source>
        <dbReference type="ARBA" id="ARBA00022679"/>
    </source>
</evidence>
<evidence type="ECO:0000259" key="12">
    <source>
        <dbReference type="Pfam" id="PF02384"/>
    </source>
</evidence>
<evidence type="ECO:0000259" key="11">
    <source>
        <dbReference type="Pfam" id="PF01420"/>
    </source>
</evidence>
<comment type="similarity">
    <text evidence="2">Belongs to the type-I restriction system S methylase family.</text>
</comment>
<feature type="domain" description="Type I restriction modification DNA specificity" evidence="11">
    <location>
        <begin position="887"/>
        <end position="1033"/>
    </location>
</feature>
<dbReference type="SUPFAM" id="SSF116734">
    <property type="entry name" value="DNA methylase specificity domain"/>
    <property type="match status" value="1"/>
</dbReference>
<protein>
    <recommendedName>
        <fullName evidence="3">site-specific DNA-methyltransferase (adenine-specific)</fullName>
        <ecNumber evidence="3">2.1.1.72</ecNumber>
    </recommendedName>
</protein>
<dbReference type="PRINTS" id="PR00507">
    <property type="entry name" value="N12N6MTFRASE"/>
</dbReference>
<evidence type="ECO:0000256" key="2">
    <source>
        <dbReference type="ARBA" id="ARBA00010923"/>
    </source>
</evidence>
<evidence type="ECO:0000256" key="10">
    <source>
        <dbReference type="SAM" id="Coils"/>
    </source>
</evidence>
<sequence>MITKENFKLLLQNLGFIKSNSVYGKKVNGYELKVDFANEKLIYPEEVTAHRDTTKNFSQPENFVVFECVHNLLTSGYRPEHLILEQGMPGGHGMTGGFCDIIVQDNDKQPYLLIECKTADSDKSKEFSRAWTKMQKDGGQLFNYYNSYRQAKWLCLYTSDFVDDKIEVMYHLISMTDNFNYLANNKKLLSFEKVKSENGSKADYFRVWRETYQQDFISHNLFESEAFKIGNRPYNVGDLKIVDNATIQKKYHQFATIMRQHNVSARENAFDKLVNLFLCKVVDEKVNPENLKVYWKGAASDNHYDLQDRLQQLYQIGMKEFLDEEVTYISEETLNNAFHLFKNQKDETKRTVMEYFTQLKFYSNNPFAFLDVHNEKLFFQNAVILKEIVQMLQDIRLKNDTEQHQFLGDLFEGFLDQGIKQSEGQFFTPIPIVKFLISSLPLNELLENEKVPKVIDYACGAGHFLTEYATQIKPFILKSGRNLQDFYQNIYGIEKEYRLSKVAKVSAFMYGQDEMDIIYADALARNEKIKDGSFSLLVANPPYSVKGFLVTLSDEDKEKFTLYPDVPNEESFNTIEAFFIERAKQLLQANGLAVIIVKSTVLTNAGKIDVKCREIILQYFDLLAIVEFGSGTFGKTGTSTATLFLRRKKNTPDLSEHYKNRVEQWQSGNFGFDGLFEDNHLLEEYCQHCGFNLVDYQTFLKAKNEMPSEMEKCEIFLEYKSVFDKKKFSKNANLALEWLKFTKEIEADKLLYFMLAQSNQQEVLIIKMPSDNKEKKAFLGYEWSDAKGNEGIKYLSTKSSDENELENVQGINQIKTPLFNPQNLNDENKINYLIRQNILGKLNNIPDSLKPFASLLPLTQMLDFKRSDFDKALRTSVQKKMEIVSKYKVVSLIDFPTEIKKGKAITSKNAVAGDYKVVAGGKDFAYTHNEYNRDENTITISASGANAGFVNFWIEKIFASDCTTVRANNEVSTKYIFNYLQSIQENIFELARGAAQPHVYPDDIKKLPIPVPPLEIQQQIVTECEKIDEEYENSRMKIEEYRAKIAKIFNELEIVRGGGKTL</sequence>
<accession>A0ABU7QFL3</accession>
<evidence type="ECO:0000256" key="4">
    <source>
        <dbReference type="ARBA" id="ARBA00022603"/>
    </source>
</evidence>
<dbReference type="PROSITE" id="PS00092">
    <property type="entry name" value="N6_MTASE"/>
    <property type="match status" value="1"/>
</dbReference>
<dbReference type="Pfam" id="PF02384">
    <property type="entry name" value="N6_Mtase"/>
    <property type="match status" value="1"/>
</dbReference>
<dbReference type="Gene3D" id="3.90.220.20">
    <property type="entry name" value="DNA methylase specificity domains"/>
    <property type="match status" value="1"/>
</dbReference>
<dbReference type="Proteomes" id="UP001347884">
    <property type="component" value="Unassembled WGS sequence"/>
</dbReference>
<dbReference type="InterPro" id="IPR038333">
    <property type="entry name" value="T1MK-like_N_sf"/>
</dbReference>
<proteinExistence type="inferred from homology"/>
<gene>
    <name evidence="13" type="ORF">M5S13_02360</name>
</gene>
<evidence type="ECO:0000313" key="14">
    <source>
        <dbReference type="Proteomes" id="UP001347884"/>
    </source>
</evidence>
<reference evidence="13 14" key="1">
    <citation type="journal article" date="2022" name="Front. Microbiol.">
        <title>Commensal bacteria contribute to the growth of multidrug-resistant Avibacterium paragallinarum in chickens.</title>
        <authorList>
            <person name="Zhu J."/>
            <person name="Chen Y."/>
            <person name="Wu Y."/>
            <person name="Wang Y."/>
            <person name="Zhu K."/>
        </authorList>
    </citation>
    <scope>NUCLEOTIDE SEQUENCE [LARGE SCALE GENOMIC DNA]</scope>
    <source>
        <strain evidence="13 14">AV25</strain>
    </source>
</reference>
<evidence type="ECO:0000256" key="1">
    <source>
        <dbReference type="ARBA" id="ARBA00006594"/>
    </source>
</evidence>
<keyword evidence="7" id="KW-0680">Restriction system</keyword>
<comment type="caution">
    <text evidence="13">The sequence shown here is derived from an EMBL/GenBank/DDBJ whole genome shotgun (WGS) entry which is preliminary data.</text>
</comment>
<evidence type="ECO:0000313" key="13">
    <source>
        <dbReference type="EMBL" id="MEE6040734.1"/>
    </source>
</evidence>
<evidence type="ECO:0000256" key="9">
    <source>
        <dbReference type="ARBA" id="ARBA00047942"/>
    </source>
</evidence>
<dbReference type="InterPro" id="IPR044946">
    <property type="entry name" value="Restrct_endonuc_typeI_TRD_sf"/>
</dbReference>
<dbReference type="InterPro" id="IPR002052">
    <property type="entry name" value="DNA_methylase_N6_adenine_CS"/>
</dbReference>
<dbReference type="GO" id="GO:0008168">
    <property type="term" value="F:methyltransferase activity"/>
    <property type="evidence" value="ECO:0007669"/>
    <property type="project" value="UniProtKB-KW"/>
</dbReference>
<evidence type="ECO:0000256" key="6">
    <source>
        <dbReference type="ARBA" id="ARBA00022691"/>
    </source>
</evidence>
<dbReference type="Gene3D" id="3.40.50.150">
    <property type="entry name" value="Vaccinia Virus protein VP39"/>
    <property type="match status" value="1"/>
</dbReference>
<dbReference type="CDD" id="cd17291">
    <property type="entry name" value="RMtype1_S_MgeORF438P-TRD-CR_like"/>
    <property type="match status" value="1"/>
</dbReference>
<dbReference type="Pfam" id="PF01420">
    <property type="entry name" value="Methylase_S"/>
    <property type="match status" value="1"/>
</dbReference>
<dbReference type="InterPro" id="IPR052916">
    <property type="entry name" value="Type-I_RE_MTase_Subunit"/>
</dbReference>
<dbReference type="SUPFAM" id="SSF53335">
    <property type="entry name" value="S-adenosyl-L-methionine-dependent methyltransferases"/>
    <property type="match status" value="1"/>
</dbReference>
<dbReference type="RefSeq" id="WP_194742966.1">
    <property type="nucleotide sequence ID" value="NZ_CP095161.1"/>
</dbReference>
<dbReference type="InterPro" id="IPR029063">
    <property type="entry name" value="SAM-dependent_MTases_sf"/>
</dbReference>
<dbReference type="Gene3D" id="1.20.1260.30">
    <property type="match status" value="1"/>
</dbReference>
<name>A0ABU7QFL3_AVIPA</name>
<dbReference type="PANTHER" id="PTHR42998">
    <property type="entry name" value="TYPE I RESTRICTION ENZYME HINDVIIP M PROTEIN-RELATED"/>
    <property type="match status" value="1"/>
</dbReference>
<dbReference type="InterPro" id="IPR000055">
    <property type="entry name" value="Restrct_endonuc_typeI_TRD"/>
</dbReference>
<comment type="catalytic activity">
    <reaction evidence="9">
        <text>a 2'-deoxyadenosine in DNA + S-adenosyl-L-methionine = an N(6)-methyl-2'-deoxyadenosine in DNA + S-adenosyl-L-homocysteine + H(+)</text>
        <dbReference type="Rhea" id="RHEA:15197"/>
        <dbReference type="Rhea" id="RHEA-COMP:12418"/>
        <dbReference type="Rhea" id="RHEA-COMP:12419"/>
        <dbReference type="ChEBI" id="CHEBI:15378"/>
        <dbReference type="ChEBI" id="CHEBI:57856"/>
        <dbReference type="ChEBI" id="CHEBI:59789"/>
        <dbReference type="ChEBI" id="CHEBI:90615"/>
        <dbReference type="ChEBI" id="CHEBI:90616"/>
        <dbReference type="EC" id="2.1.1.72"/>
    </reaction>
</comment>
<dbReference type="InterPro" id="IPR003356">
    <property type="entry name" value="DNA_methylase_A-5"/>
</dbReference>
<evidence type="ECO:0000256" key="3">
    <source>
        <dbReference type="ARBA" id="ARBA00011900"/>
    </source>
</evidence>
<keyword evidence="4 13" id="KW-0489">Methyltransferase</keyword>
<keyword evidence="10" id="KW-0175">Coiled coil</keyword>
<feature type="domain" description="DNA methylase adenine-specific" evidence="12">
    <location>
        <begin position="404"/>
        <end position="651"/>
    </location>
</feature>
<keyword evidence="5" id="KW-0808">Transferase</keyword>
<dbReference type="PANTHER" id="PTHR42998:SF1">
    <property type="entry name" value="TYPE I RESTRICTION ENZYME HINDI METHYLASE SUBUNIT"/>
    <property type="match status" value="1"/>
</dbReference>
<dbReference type="EMBL" id="JAMDKF010000004">
    <property type="protein sequence ID" value="MEE6040734.1"/>
    <property type="molecule type" value="Genomic_DNA"/>
</dbReference>
<evidence type="ECO:0000256" key="7">
    <source>
        <dbReference type="ARBA" id="ARBA00022747"/>
    </source>
</evidence>
<organism evidence="13 14">
    <name type="scientific">Avibacterium paragallinarum</name>
    <name type="common">Haemophilus gallinarum</name>
    <dbReference type="NCBI Taxonomy" id="728"/>
    <lineage>
        <taxon>Bacteria</taxon>
        <taxon>Pseudomonadati</taxon>
        <taxon>Pseudomonadota</taxon>
        <taxon>Gammaproteobacteria</taxon>
        <taxon>Pasteurellales</taxon>
        <taxon>Pasteurellaceae</taxon>
        <taxon>Avibacterium</taxon>
    </lineage>
</organism>
<keyword evidence="8" id="KW-0238">DNA-binding</keyword>
<keyword evidence="14" id="KW-1185">Reference proteome</keyword>
<keyword evidence="6" id="KW-0949">S-adenosyl-L-methionine</keyword>
<dbReference type="EC" id="2.1.1.72" evidence="3"/>